<evidence type="ECO:0000313" key="1">
    <source>
        <dbReference type="EMBL" id="AKC92657.1"/>
    </source>
</evidence>
<dbReference type="Gene3D" id="3.40.50.1000">
    <property type="entry name" value="HAD superfamily/HAD-like"/>
    <property type="match status" value="1"/>
</dbReference>
<dbReference type="EMBL" id="KP995196">
    <property type="protein sequence ID" value="AKC92657.1"/>
    <property type="molecule type" value="Genomic_DNA"/>
</dbReference>
<dbReference type="SFLD" id="SFLDS00003">
    <property type="entry name" value="Haloacid_Dehalogenase"/>
    <property type="match status" value="1"/>
</dbReference>
<dbReference type="NCBIfam" id="TIGR01509">
    <property type="entry name" value="HAD-SF-IA-v3"/>
    <property type="match status" value="1"/>
</dbReference>
<proteinExistence type="predicted"/>
<dbReference type="PANTHER" id="PTHR43481">
    <property type="entry name" value="FRUCTOSE-1-PHOSPHATE PHOSPHATASE"/>
    <property type="match status" value="1"/>
</dbReference>
<sequence length="227" mass="23834">MLRQPWEAECAVLLLDLDGTLVDSTEAVLRGWHAWARSIGVPTAGLESLVIGRSAASAITTLLPDVTAEQLRRHIDYVLTVQEHDSTPAFPMRGAGSLVGQLEATQWAVVTGCSLGMAYARLAAGGLPRPRVLVTDEDVASGKPDPGGYLLALRRLGIDATDAIAVEDSPAGIMAARAAGIRTVAVATTHRQEALSAADVVASHLGKIRVTEAAGRRQVTVYGEARP</sequence>
<organism evidence="1">
    <name type="scientific">Amycolatopsis sp. SANK 60206</name>
    <dbReference type="NCBI Taxonomy" id="1642649"/>
    <lineage>
        <taxon>Bacteria</taxon>
        <taxon>Bacillati</taxon>
        <taxon>Actinomycetota</taxon>
        <taxon>Actinomycetes</taxon>
        <taxon>Pseudonocardiales</taxon>
        <taxon>Pseudonocardiaceae</taxon>
        <taxon>Amycolatopsis</taxon>
    </lineage>
</organism>
<dbReference type="GO" id="GO:0050308">
    <property type="term" value="F:sugar-phosphatase activity"/>
    <property type="evidence" value="ECO:0007669"/>
    <property type="project" value="TreeGrafter"/>
</dbReference>
<dbReference type="InterPro" id="IPR006439">
    <property type="entry name" value="HAD-SF_hydro_IA"/>
</dbReference>
<dbReference type="Gene3D" id="1.10.150.240">
    <property type="entry name" value="Putative phosphatase, domain 2"/>
    <property type="match status" value="1"/>
</dbReference>
<dbReference type="InterPro" id="IPR041492">
    <property type="entry name" value="HAD_2"/>
</dbReference>
<dbReference type="PANTHER" id="PTHR43481:SF4">
    <property type="entry name" value="GLYCEROL-1-PHOSPHATE PHOSPHOHYDROLASE 1-RELATED"/>
    <property type="match status" value="1"/>
</dbReference>
<dbReference type="AlphaFoldDB" id="A0A0E3Z7K8"/>
<protein>
    <submittedName>
        <fullName evidence="1">Putative HAD superfamily phosphatase</fullName>
    </submittedName>
</protein>
<dbReference type="InterPro" id="IPR023214">
    <property type="entry name" value="HAD_sf"/>
</dbReference>
<reference evidence="1" key="1">
    <citation type="journal article" date="2015" name="J. Biol. Chem.">
        <title>The biosynthesis of capuramycin-type antibiotics: identification of the A-102395 biosynthetic gene cluster, mechanism of self-resistance, and formation of uridine-5'-carboxamide.</title>
        <authorList>
            <person name="Cai W."/>
            <person name="Goswami A."/>
            <person name="Yang Z."/>
            <person name="Liu X."/>
            <person name="Green K.D."/>
            <person name="Barnard-Britson S."/>
            <person name="Baba S."/>
            <person name="Funabashi M."/>
            <person name="Nonaka K."/>
            <person name="Sunkara M."/>
            <person name="Morris A.J."/>
            <person name="Spork A.P."/>
            <person name="Ducho C."/>
            <person name="Garneau-Tsodikova S."/>
            <person name="Thorson J.S."/>
            <person name="Van Lanen S.G."/>
        </authorList>
    </citation>
    <scope>NUCLEOTIDE SEQUENCE</scope>
    <source>
        <strain evidence="1">SANK 60206</strain>
    </source>
</reference>
<dbReference type="SFLD" id="SFLDG01129">
    <property type="entry name" value="C1.5:_HAD__Beta-PGM__Phosphata"/>
    <property type="match status" value="1"/>
</dbReference>
<dbReference type="InterPro" id="IPR036412">
    <property type="entry name" value="HAD-like_sf"/>
</dbReference>
<dbReference type="Pfam" id="PF13419">
    <property type="entry name" value="HAD_2"/>
    <property type="match status" value="1"/>
</dbReference>
<dbReference type="SUPFAM" id="SSF56784">
    <property type="entry name" value="HAD-like"/>
    <property type="match status" value="1"/>
</dbReference>
<dbReference type="InterPro" id="IPR051806">
    <property type="entry name" value="HAD-like_SPP"/>
</dbReference>
<dbReference type="InterPro" id="IPR023198">
    <property type="entry name" value="PGP-like_dom2"/>
</dbReference>
<accession>A0A0E3Z7K8</accession>
<name>A0A0E3Z7K8_9PSEU</name>